<sequence>RLAARSGRDCVRSVLFEFVSEENPPVENYANPKSVSSMFSSSEVENGNKFVLGAGCCVGVLHSLGSLLNSFVIIFVVTVLLAALDFWVVKNVSGRILVGGGNEINDLGESVWKFESLDQEQKILTSFTSFISFVCVSVLARMNRKTPGFLVDALPCSSCVVSLGIFSLIRFQADYLLLLSAFACPLTRLISSASQSARKMKRRTVS</sequence>
<evidence type="ECO:0000256" key="3">
    <source>
        <dbReference type="ARBA" id="ARBA00022692"/>
    </source>
</evidence>
<evidence type="ECO:0000256" key="2">
    <source>
        <dbReference type="ARBA" id="ARBA00005467"/>
    </source>
</evidence>
<keyword evidence="6" id="KW-0333">Golgi apparatus</keyword>
<evidence type="ECO:0000256" key="1">
    <source>
        <dbReference type="ARBA" id="ARBA00004141"/>
    </source>
</evidence>
<comment type="caution">
    <text evidence="7">The sequence shown here is derived from an EMBL/GenBank/DDBJ whole genome shotgun (WGS) entry which is preliminary data.</text>
</comment>
<proteinExistence type="inferred from homology"/>
<feature type="non-terminal residue" evidence="7">
    <location>
        <position position="206"/>
    </location>
</feature>
<reference evidence="7 8" key="1">
    <citation type="submission" date="2021-05" db="EMBL/GenBank/DDBJ databases">
        <title>Genome Assembly of Synthetic Allotetraploid Brassica napus Reveals Homoeologous Exchanges between Subgenomes.</title>
        <authorList>
            <person name="Davis J.T."/>
        </authorList>
    </citation>
    <scope>NUCLEOTIDE SEQUENCE [LARGE SCALE GENOMIC DNA]</scope>
    <source>
        <strain evidence="8">cv. Da-Ae</strain>
        <tissue evidence="7">Seedling</tissue>
    </source>
</reference>
<evidence type="ECO:0000313" key="8">
    <source>
        <dbReference type="Proteomes" id="UP000824890"/>
    </source>
</evidence>
<dbReference type="Pfam" id="PF05832">
    <property type="entry name" value="DUF846"/>
    <property type="match status" value="1"/>
</dbReference>
<dbReference type="InterPro" id="IPR008564">
    <property type="entry name" value="TVP23-like"/>
</dbReference>
<keyword evidence="3 6" id="KW-0812">Transmembrane</keyword>
<dbReference type="EMBL" id="JAGKQM010000018">
    <property type="protein sequence ID" value="KAH0863642.1"/>
    <property type="molecule type" value="Genomic_DNA"/>
</dbReference>
<feature type="transmembrane region" description="Helical" evidence="6">
    <location>
        <begin position="71"/>
        <end position="89"/>
    </location>
</feature>
<evidence type="ECO:0000256" key="6">
    <source>
        <dbReference type="RuleBase" id="RU361206"/>
    </source>
</evidence>
<dbReference type="PANTHER" id="PTHR13019">
    <property type="entry name" value="GOLGI APPARATUS MEMBRANE PROTEIN TVP23"/>
    <property type="match status" value="1"/>
</dbReference>
<protein>
    <recommendedName>
        <fullName evidence="6">Golgi apparatus membrane protein TVP23</fullName>
    </recommendedName>
</protein>
<name>A0ABQ7Y626_BRANA</name>
<feature type="non-terminal residue" evidence="7">
    <location>
        <position position="1"/>
    </location>
</feature>
<keyword evidence="5 6" id="KW-0472">Membrane</keyword>
<comment type="function">
    <text evidence="6">Golgi membrane protein involved in vesicular trafficking.</text>
</comment>
<dbReference type="PANTHER" id="PTHR13019:SF7">
    <property type="entry name" value="GOLGI APPARATUS MEMBRANE PROTEIN TVP23"/>
    <property type="match status" value="1"/>
</dbReference>
<keyword evidence="8" id="KW-1185">Reference proteome</keyword>
<dbReference type="Proteomes" id="UP000824890">
    <property type="component" value="Unassembled WGS sequence"/>
</dbReference>
<feature type="transmembrane region" description="Helical" evidence="6">
    <location>
        <begin position="149"/>
        <end position="169"/>
    </location>
</feature>
<feature type="transmembrane region" description="Helical" evidence="6">
    <location>
        <begin position="123"/>
        <end position="142"/>
    </location>
</feature>
<comment type="similarity">
    <text evidence="2 6">Belongs to the TVP23 family.</text>
</comment>
<gene>
    <name evidence="7" type="ORF">HID58_080853</name>
</gene>
<evidence type="ECO:0000313" key="7">
    <source>
        <dbReference type="EMBL" id="KAH0863642.1"/>
    </source>
</evidence>
<organism evidence="7 8">
    <name type="scientific">Brassica napus</name>
    <name type="common">Rape</name>
    <dbReference type="NCBI Taxonomy" id="3708"/>
    <lineage>
        <taxon>Eukaryota</taxon>
        <taxon>Viridiplantae</taxon>
        <taxon>Streptophyta</taxon>
        <taxon>Embryophyta</taxon>
        <taxon>Tracheophyta</taxon>
        <taxon>Spermatophyta</taxon>
        <taxon>Magnoliopsida</taxon>
        <taxon>eudicotyledons</taxon>
        <taxon>Gunneridae</taxon>
        <taxon>Pentapetalae</taxon>
        <taxon>rosids</taxon>
        <taxon>malvids</taxon>
        <taxon>Brassicales</taxon>
        <taxon>Brassicaceae</taxon>
        <taxon>Brassiceae</taxon>
        <taxon>Brassica</taxon>
    </lineage>
</organism>
<comment type="subcellular location">
    <subcellularLocation>
        <location evidence="6">Golgi apparatus membrane</location>
        <topology evidence="6">Multi-pass membrane protein</topology>
    </subcellularLocation>
    <subcellularLocation>
        <location evidence="1">Membrane</location>
        <topology evidence="1">Multi-pass membrane protein</topology>
    </subcellularLocation>
</comment>
<accession>A0ABQ7Y626</accession>
<evidence type="ECO:0000256" key="4">
    <source>
        <dbReference type="ARBA" id="ARBA00022989"/>
    </source>
</evidence>
<keyword evidence="4 6" id="KW-1133">Transmembrane helix</keyword>
<evidence type="ECO:0000256" key="5">
    <source>
        <dbReference type="ARBA" id="ARBA00023136"/>
    </source>
</evidence>
<feature type="transmembrane region" description="Helical" evidence="6">
    <location>
        <begin position="175"/>
        <end position="193"/>
    </location>
</feature>